<dbReference type="Proteomes" id="UP000276991">
    <property type="component" value="Unassembled WGS sequence"/>
</dbReference>
<dbReference type="EMBL" id="UPTC01000006">
    <property type="protein sequence ID" value="VBB25293.1"/>
    <property type="molecule type" value="Genomic_DNA"/>
</dbReference>
<proteinExistence type="predicted"/>
<accession>A0A498S6A8</accession>
<gene>
    <name evidence="2" type="ORF">NAV_LOCUS123</name>
</gene>
<protein>
    <submittedName>
        <fullName evidence="2">Uncharacterized protein</fullName>
    </submittedName>
</protein>
<dbReference type="AlphaFoldDB" id="A0A498S6A8"/>
<evidence type="ECO:0000313" key="2">
    <source>
        <dbReference type="EMBL" id="VBB25293.1"/>
    </source>
</evidence>
<reference evidence="2 3" key="1">
    <citation type="submission" date="2018-08" db="EMBL/GenBank/DDBJ databases">
        <authorList>
            <person name="Laetsch R D."/>
            <person name="Stevens L."/>
            <person name="Kumar S."/>
            <person name="Blaxter L. M."/>
        </authorList>
    </citation>
    <scope>NUCLEOTIDE SEQUENCE [LARGE SCALE GENOMIC DNA]</scope>
</reference>
<feature type="compositionally biased region" description="Basic and acidic residues" evidence="1">
    <location>
        <begin position="8"/>
        <end position="18"/>
    </location>
</feature>
<organism evidence="2 3">
    <name type="scientific">Acanthocheilonema viteae</name>
    <name type="common">Filarial nematode worm</name>
    <name type="synonym">Dipetalonema viteae</name>
    <dbReference type="NCBI Taxonomy" id="6277"/>
    <lineage>
        <taxon>Eukaryota</taxon>
        <taxon>Metazoa</taxon>
        <taxon>Ecdysozoa</taxon>
        <taxon>Nematoda</taxon>
        <taxon>Chromadorea</taxon>
        <taxon>Rhabditida</taxon>
        <taxon>Spirurina</taxon>
        <taxon>Spiruromorpha</taxon>
        <taxon>Filarioidea</taxon>
        <taxon>Onchocercidae</taxon>
        <taxon>Acanthocheilonema</taxon>
    </lineage>
</organism>
<feature type="region of interest" description="Disordered" evidence="1">
    <location>
        <begin position="1"/>
        <end position="24"/>
    </location>
</feature>
<keyword evidence="3" id="KW-1185">Reference proteome</keyword>
<evidence type="ECO:0000313" key="3">
    <source>
        <dbReference type="Proteomes" id="UP000276991"/>
    </source>
</evidence>
<evidence type="ECO:0000256" key="1">
    <source>
        <dbReference type="SAM" id="MobiDB-lite"/>
    </source>
</evidence>
<name>A0A498S6A8_ACAVI</name>
<dbReference type="OrthoDB" id="10561196at2759"/>
<sequence>MNNGVEVADDKSHNERHPSTNTKAHISWPRAHFWRQTNRQRYLVKCMCCATGRDKENGTDALDRGGGGG</sequence>